<dbReference type="KEGG" id="sbil:SANBI_000657"/>
<dbReference type="InterPro" id="IPR036415">
    <property type="entry name" value="Lamin_tail_dom_sf"/>
</dbReference>
<accession>A0AAF0Z6I4</accession>
<feature type="domain" description="LTD" evidence="4">
    <location>
        <begin position="37"/>
        <end position="143"/>
    </location>
</feature>
<dbReference type="RefSeq" id="WP_319158896.1">
    <property type="nucleotide sequence ID" value="NZ_CP138359.1"/>
</dbReference>
<evidence type="ECO:0000313" key="6">
    <source>
        <dbReference type="Proteomes" id="UP001304340"/>
    </source>
</evidence>
<feature type="transmembrane region" description="Helical" evidence="2">
    <location>
        <begin position="777"/>
        <end position="795"/>
    </location>
</feature>
<sequence length="804" mass="80994">MRAPSLRPGAMLIAGTLAASSLVTLAASPALAVTDPPVSPAGATADLVVNEVESNGDDTDWVELTTTGSGPVDISGFTFRDDDDARTPYTLPAGSVVEPGEFFVIDQVSGSNPVGFDFGLGNADSVRLYDTTGTLVADYSWTAHSLVTYGRCPDGTGDMTATTVSTKGAPNDCSSPVRINEVSTSGDWVELTSIGASAVPLDGYTLTATDGSGTTGTATVSAGTSLAPAGFLALDLPLASAGTLQLRSGNGTVVDEHTWTAEPGASYGRCPDGTGDITTTLAPTRGTANACEGVLTPQPWPGGPDEVPLDAVDTFSGDLSGLDYEPSGSAAPGTLWAVQNGDGLLYKIVADGDGGWAPTTAAGWSAGKTLRYPDGGGAVDAEGVTVAADSSGGGVYVSTERNNDQSSVSRPSVLRYDVTGDATTLVATDEWNLAADFPGLGANAGLEGITWVPDTFLTAQGFVDQRTGSAYAPASYPGHGDGLFVVGVEGTAGVYAYALLDDGSFVRVAAMETPFDLVADVQFDADLDALWVACDEACSGRTALFEIDDAGAFTATTVYEAPAAADTGLANEGFAIADAATCVDGSRATFYADDNDTDGYSLRTGTFPCSKSPTEPGEPGEPGEPTPGEPGQPVPGEPAPGTPGTPGSPAPATTPVDTALLTDATRGSIAAPTTAVPGQAVTITVDPRYAGQTVYVWLHSEPRLIGSPVVAADGAVRVTIPADVPVGLHRLVVLDSTGAIIGWQEIEIVAATGAPGRVGGGSAATGPLASTGVDGRGAVLAAMVLVLAGATVLAARRPARRDRV</sequence>
<gene>
    <name evidence="5" type="ORF">SANBI_000657</name>
</gene>
<evidence type="ECO:0000313" key="5">
    <source>
        <dbReference type="EMBL" id="WPF83019.1"/>
    </source>
</evidence>
<feature type="region of interest" description="Disordered" evidence="1">
    <location>
        <begin position="601"/>
        <end position="655"/>
    </location>
</feature>
<dbReference type="PROSITE" id="PS51841">
    <property type="entry name" value="LTD"/>
    <property type="match status" value="2"/>
</dbReference>
<feature type="signal peptide" evidence="3">
    <location>
        <begin position="1"/>
        <end position="32"/>
    </location>
</feature>
<evidence type="ECO:0000256" key="1">
    <source>
        <dbReference type="SAM" id="MobiDB-lite"/>
    </source>
</evidence>
<keyword evidence="3" id="KW-0732">Signal</keyword>
<evidence type="ECO:0000256" key="2">
    <source>
        <dbReference type="SAM" id="Phobius"/>
    </source>
</evidence>
<feature type="domain" description="LTD" evidence="4">
    <location>
        <begin position="158"/>
        <end position="261"/>
    </location>
</feature>
<feature type="chain" id="PRO_5042064713" evidence="3">
    <location>
        <begin position="33"/>
        <end position="804"/>
    </location>
</feature>
<name>A0AAF0Z6I4_9MICO</name>
<dbReference type="Pfam" id="PF00932">
    <property type="entry name" value="LTD"/>
    <property type="match status" value="1"/>
</dbReference>
<keyword evidence="2" id="KW-0472">Membrane</keyword>
<dbReference type="InterPro" id="IPR001322">
    <property type="entry name" value="Lamin_tail_dom"/>
</dbReference>
<organism evidence="5 6">
    <name type="scientific">Sanguibacter biliveldensis</name>
    <dbReference type="NCBI Taxonomy" id="3030830"/>
    <lineage>
        <taxon>Bacteria</taxon>
        <taxon>Bacillati</taxon>
        <taxon>Actinomycetota</taxon>
        <taxon>Actinomycetes</taxon>
        <taxon>Micrococcales</taxon>
        <taxon>Sanguibacteraceae</taxon>
        <taxon>Sanguibacter</taxon>
    </lineage>
</organism>
<dbReference type="Proteomes" id="UP001304340">
    <property type="component" value="Chromosome"/>
</dbReference>
<keyword evidence="2" id="KW-0812">Transmembrane</keyword>
<dbReference type="AlphaFoldDB" id="A0AAF0Z6I4"/>
<dbReference type="EMBL" id="CP138359">
    <property type="protein sequence ID" value="WPF83019.1"/>
    <property type="molecule type" value="Genomic_DNA"/>
</dbReference>
<keyword evidence="2" id="KW-1133">Transmembrane helix</keyword>
<dbReference type="Gene3D" id="2.60.40.1260">
    <property type="entry name" value="Lamin Tail domain"/>
    <property type="match status" value="2"/>
</dbReference>
<feature type="compositionally biased region" description="Polar residues" evidence="1">
    <location>
        <begin position="603"/>
        <end position="612"/>
    </location>
</feature>
<feature type="compositionally biased region" description="Pro residues" evidence="1">
    <location>
        <begin position="622"/>
        <end position="649"/>
    </location>
</feature>
<evidence type="ECO:0000259" key="4">
    <source>
        <dbReference type="PROSITE" id="PS51841"/>
    </source>
</evidence>
<proteinExistence type="predicted"/>
<protein>
    <submittedName>
        <fullName evidence="5">Lamin tail domain-containing protein</fullName>
    </submittedName>
</protein>
<evidence type="ECO:0000256" key="3">
    <source>
        <dbReference type="SAM" id="SignalP"/>
    </source>
</evidence>
<reference evidence="6" key="1">
    <citation type="submission" date="2023-11" db="EMBL/GenBank/DDBJ databases">
        <authorList>
            <person name="Helweg L.P."/>
            <person name="Kiel A."/>
            <person name="Hitz F."/>
            <person name="Ruckert-Reed C."/>
            <person name="Busche T."/>
            <person name="Kaltschmidt B."/>
            <person name="Kaltschmidt C."/>
        </authorList>
    </citation>
    <scope>NUCLEOTIDE SEQUENCE [LARGE SCALE GENOMIC DNA]</scope>
    <source>
        <strain evidence="6">4.1</strain>
    </source>
</reference>
<keyword evidence="6" id="KW-1185">Reference proteome</keyword>
<dbReference type="SUPFAM" id="SSF74853">
    <property type="entry name" value="Lamin A/C globular tail domain"/>
    <property type="match status" value="2"/>
</dbReference>